<sequence>MVVDYFNVVKIQDPCRGVSLTVPLRNQPGSIDNNSYNSETEQANGKKSGSDFSSIKITSITSAPAIVSVLIALVVLFFYTRKWKPRSKVVGYTRKEVTVFTDIGVTLTFESVVQATGNFNVGNCIGIGGFGATYKA</sequence>
<dbReference type="AlphaFoldDB" id="A0A8T0KL56"/>
<dbReference type="Gene3D" id="3.30.200.20">
    <property type="entry name" value="Phosphorylase Kinase, domain 1"/>
    <property type="match status" value="1"/>
</dbReference>
<reference evidence="2 3" key="1">
    <citation type="submission" date="2020-05" db="EMBL/GenBank/DDBJ databases">
        <title>Vigna angularis (adzuki bean) Var. LongXiaoDou No. 4 denovo assembly.</title>
        <authorList>
            <person name="Xiang H."/>
        </authorList>
    </citation>
    <scope>NUCLEOTIDE SEQUENCE [LARGE SCALE GENOMIC DNA]</scope>
    <source>
        <tissue evidence="2">Leaf</tissue>
    </source>
</reference>
<protein>
    <submittedName>
        <fullName evidence="2">LRR receptor-like serine/threonine-protein</fullName>
    </submittedName>
</protein>
<keyword evidence="1" id="KW-1133">Transmembrane helix</keyword>
<keyword evidence="1" id="KW-0472">Membrane</keyword>
<feature type="transmembrane region" description="Helical" evidence="1">
    <location>
        <begin position="57"/>
        <end position="79"/>
    </location>
</feature>
<name>A0A8T0KL56_PHAAN</name>
<dbReference type="Proteomes" id="UP000743370">
    <property type="component" value="Unassembled WGS sequence"/>
</dbReference>
<comment type="caution">
    <text evidence="2">The sequence shown here is derived from an EMBL/GenBank/DDBJ whole genome shotgun (WGS) entry which is preliminary data.</text>
</comment>
<evidence type="ECO:0000256" key="1">
    <source>
        <dbReference type="SAM" id="Phobius"/>
    </source>
</evidence>
<evidence type="ECO:0000313" key="2">
    <source>
        <dbReference type="EMBL" id="KAG2400737.1"/>
    </source>
</evidence>
<keyword evidence="2" id="KW-0675">Receptor</keyword>
<gene>
    <name evidence="2" type="ORF">HKW66_Vig0094090</name>
</gene>
<proteinExistence type="predicted"/>
<keyword evidence="1" id="KW-0812">Transmembrane</keyword>
<accession>A0A8T0KL56</accession>
<dbReference type="EMBL" id="JABFOF010000004">
    <property type="protein sequence ID" value="KAG2400737.1"/>
    <property type="molecule type" value="Genomic_DNA"/>
</dbReference>
<evidence type="ECO:0000313" key="3">
    <source>
        <dbReference type="Proteomes" id="UP000743370"/>
    </source>
</evidence>
<organism evidence="2 3">
    <name type="scientific">Phaseolus angularis</name>
    <name type="common">Azuki bean</name>
    <name type="synonym">Vigna angularis</name>
    <dbReference type="NCBI Taxonomy" id="3914"/>
    <lineage>
        <taxon>Eukaryota</taxon>
        <taxon>Viridiplantae</taxon>
        <taxon>Streptophyta</taxon>
        <taxon>Embryophyta</taxon>
        <taxon>Tracheophyta</taxon>
        <taxon>Spermatophyta</taxon>
        <taxon>Magnoliopsida</taxon>
        <taxon>eudicotyledons</taxon>
        <taxon>Gunneridae</taxon>
        <taxon>Pentapetalae</taxon>
        <taxon>rosids</taxon>
        <taxon>fabids</taxon>
        <taxon>Fabales</taxon>
        <taxon>Fabaceae</taxon>
        <taxon>Papilionoideae</taxon>
        <taxon>50 kb inversion clade</taxon>
        <taxon>NPAAA clade</taxon>
        <taxon>indigoferoid/millettioid clade</taxon>
        <taxon>Phaseoleae</taxon>
        <taxon>Vigna</taxon>
    </lineage>
</organism>